<evidence type="ECO:0000313" key="7">
    <source>
        <dbReference type="Proteomes" id="UP000618382"/>
    </source>
</evidence>
<dbReference type="PIRSF" id="PIRSF001434">
    <property type="entry name" value="CGS"/>
    <property type="match status" value="1"/>
</dbReference>
<dbReference type="Gene3D" id="3.40.640.10">
    <property type="entry name" value="Type I PLP-dependent aspartate aminotransferase-like (Major domain)"/>
    <property type="match status" value="1"/>
</dbReference>
<proteinExistence type="inferred from homology"/>
<dbReference type="PROSITE" id="PS00868">
    <property type="entry name" value="CYS_MET_METAB_PP"/>
    <property type="match status" value="1"/>
</dbReference>
<dbReference type="EMBL" id="BONN01000013">
    <property type="protein sequence ID" value="GIG34148.1"/>
    <property type="molecule type" value="Genomic_DNA"/>
</dbReference>
<evidence type="ECO:0000256" key="3">
    <source>
        <dbReference type="ARBA" id="ARBA00022898"/>
    </source>
</evidence>
<sequence length="434" mass="44107">MASIGMGPYPAAGPCGHGPAALCTDRGHPGLASVVVSAADHPHPTSPATLAVTAGRPPRTPGGPVNPPVVLSSTYVSQGPPTPGELLYARSGTETWEPFEAAVAALERAGHAAAGLPTAGPPAVVLASGMAAIDAVLALVPVGGRVVVPQFAYQVTLVLLDELAAQGRLAVDRVDVADTAAVRAALRGDAGAPAAAMLWVESPTNPMLEVADVPALVQAAHEVGALAVVDSTFATPLGQRPLAAGADVVVHSATKYLAGHSDVVLGVVVTDDPALHARVVGHRTTHGAVAGPWEVWLALRGLRTLALRVERSQATAAALAARLAAHPAVVQVRHPSLPDDPGHARASALMDGYGSIIGVRPRGGVAAADAVVAAVRLWLPATSLGGVESSLERRRRFATESPGVPEDLLRLSVGVEDVEDLWDDLDQALRTATA</sequence>
<comment type="caution">
    <text evidence="6">The sequence shown here is derived from an EMBL/GenBank/DDBJ whole genome shotgun (WGS) entry which is preliminary data.</text>
</comment>
<keyword evidence="3 4" id="KW-0663">Pyridoxal phosphate</keyword>
<organism evidence="6 7">
    <name type="scientific">Cellulomonas oligotrophica</name>
    <dbReference type="NCBI Taxonomy" id="931536"/>
    <lineage>
        <taxon>Bacteria</taxon>
        <taxon>Bacillati</taxon>
        <taxon>Actinomycetota</taxon>
        <taxon>Actinomycetes</taxon>
        <taxon>Micrococcales</taxon>
        <taxon>Cellulomonadaceae</taxon>
        <taxon>Cellulomonas</taxon>
    </lineage>
</organism>
<evidence type="ECO:0000256" key="5">
    <source>
        <dbReference type="SAM" id="MobiDB-lite"/>
    </source>
</evidence>
<dbReference type="InterPro" id="IPR015424">
    <property type="entry name" value="PyrdxlP-dep_Trfase"/>
</dbReference>
<dbReference type="Gene3D" id="3.90.1150.10">
    <property type="entry name" value="Aspartate Aminotransferase, domain 1"/>
    <property type="match status" value="1"/>
</dbReference>
<dbReference type="PANTHER" id="PTHR11808">
    <property type="entry name" value="TRANS-SULFURATION ENZYME FAMILY MEMBER"/>
    <property type="match status" value="1"/>
</dbReference>
<accession>A0ABQ4DEJ5</accession>
<dbReference type="SUPFAM" id="SSF53383">
    <property type="entry name" value="PLP-dependent transferases"/>
    <property type="match status" value="1"/>
</dbReference>
<evidence type="ECO:0000256" key="4">
    <source>
        <dbReference type="RuleBase" id="RU362118"/>
    </source>
</evidence>
<name>A0ABQ4DEJ5_9CELL</name>
<evidence type="ECO:0000256" key="2">
    <source>
        <dbReference type="ARBA" id="ARBA00009077"/>
    </source>
</evidence>
<dbReference type="InterPro" id="IPR054542">
    <property type="entry name" value="Cys_met_metab_PP"/>
</dbReference>
<comment type="cofactor">
    <cofactor evidence="1 4">
        <name>pyridoxal 5'-phosphate</name>
        <dbReference type="ChEBI" id="CHEBI:597326"/>
    </cofactor>
</comment>
<reference evidence="6 7" key="1">
    <citation type="submission" date="2021-01" db="EMBL/GenBank/DDBJ databases">
        <title>Whole genome shotgun sequence of Cellulomonas oligotrophica NBRC 109435.</title>
        <authorList>
            <person name="Komaki H."/>
            <person name="Tamura T."/>
        </authorList>
    </citation>
    <scope>NUCLEOTIDE SEQUENCE [LARGE SCALE GENOMIC DNA]</scope>
    <source>
        <strain evidence="6 7">NBRC 109435</strain>
    </source>
</reference>
<dbReference type="PANTHER" id="PTHR11808:SF15">
    <property type="entry name" value="CYSTATHIONINE GAMMA-LYASE"/>
    <property type="match status" value="1"/>
</dbReference>
<protein>
    <submittedName>
        <fullName evidence="6">Cystathionine gamma-synthase</fullName>
    </submittedName>
</protein>
<gene>
    <name evidence="6" type="ORF">Col01nite_33070</name>
</gene>
<dbReference type="InterPro" id="IPR000277">
    <property type="entry name" value="Cys/Met-Metab_PyrdxlP-dep_enz"/>
</dbReference>
<dbReference type="InterPro" id="IPR015421">
    <property type="entry name" value="PyrdxlP-dep_Trfase_major"/>
</dbReference>
<dbReference type="InterPro" id="IPR015422">
    <property type="entry name" value="PyrdxlP-dep_Trfase_small"/>
</dbReference>
<dbReference type="Pfam" id="PF01053">
    <property type="entry name" value="Cys_Met_Meta_PP"/>
    <property type="match status" value="1"/>
</dbReference>
<evidence type="ECO:0000313" key="6">
    <source>
        <dbReference type="EMBL" id="GIG34148.1"/>
    </source>
</evidence>
<evidence type="ECO:0000256" key="1">
    <source>
        <dbReference type="ARBA" id="ARBA00001933"/>
    </source>
</evidence>
<dbReference type="Proteomes" id="UP000618382">
    <property type="component" value="Unassembled WGS sequence"/>
</dbReference>
<feature type="region of interest" description="Disordered" evidence="5">
    <location>
        <begin position="39"/>
        <end position="63"/>
    </location>
</feature>
<keyword evidence="7" id="KW-1185">Reference proteome</keyword>
<comment type="similarity">
    <text evidence="2 4">Belongs to the trans-sulfuration enzymes family.</text>
</comment>